<feature type="region of interest" description="Disordered" evidence="1">
    <location>
        <begin position="1"/>
        <end position="32"/>
    </location>
</feature>
<feature type="compositionally biased region" description="Polar residues" evidence="1">
    <location>
        <begin position="12"/>
        <end position="29"/>
    </location>
</feature>
<name>A0A8S9JW30_BRACR</name>
<gene>
    <name evidence="2" type="ORF">F2Q70_00036207</name>
</gene>
<evidence type="ECO:0000256" key="1">
    <source>
        <dbReference type="SAM" id="MobiDB-lite"/>
    </source>
</evidence>
<sequence>MELRPSLGLEDGSNQASTRPSQPSRQAKANSRARLDLDRARLDLDNQARLDLDRAKLDLDSQARLDFDRARLDLDREVSQNDRDFSLLVRLTRTECSKDRADGLTLMSDSLLDFYHSDFSKAQIIQLSEDLGHISTLLDQATDCPARPTTAQPRLAFLAVPPRTIEPCTASTHLHPGWSFDQVRVLKTDLTEPVRVLPNHLDKPMPTAESDLTWIVPDLTWIVRFPKMVHLTRTECSEDQADGLTLMSDSLLDFYHSDFSKARIIQLSEDLGRISTLLDQATDCPDRPAFVQLLTAATSTWANESRHQSKSHIDQI</sequence>
<dbReference type="EMBL" id="QGKY02000246">
    <property type="protein sequence ID" value="KAF2585797.1"/>
    <property type="molecule type" value="Genomic_DNA"/>
</dbReference>
<reference evidence="2" key="1">
    <citation type="submission" date="2019-12" db="EMBL/GenBank/DDBJ databases">
        <title>Genome sequencing and annotation of Brassica cretica.</title>
        <authorList>
            <person name="Studholme D.J."/>
            <person name="Sarris P.F."/>
        </authorList>
    </citation>
    <scope>NUCLEOTIDE SEQUENCE</scope>
    <source>
        <strain evidence="2">PFS-102/07</strain>
        <tissue evidence="2">Leaf</tissue>
    </source>
</reference>
<proteinExistence type="predicted"/>
<organism evidence="2">
    <name type="scientific">Brassica cretica</name>
    <name type="common">Mustard</name>
    <dbReference type="NCBI Taxonomy" id="69181"/>
    <lineage>
        <taxon>Eukaryota</taxon>
        <taxon>Viridiplantae</taxon>
        <taxon>Streptophyta</taxon>
        <taxon>Embryophyta</taxon>
        <taxon>Tracheophyta</taxon>
        <taxon>Spermatophyta</taxon>
        <taxon>Magnoliopsida</taxon>
        <taxon>eudicotyledons</taxon>
        <taxon>Gunneridae</taxon>
        <taxon>Pentapetalae</taxon>
        <taxon>rosids</taxon>
        <taxon>malvids</taxon>
        <taxon>Brassicales</taxon>
        <taxon>Brassicaceae</taxon>
        <taxon>Brassiceae</taxon>
        <taxon>Brassica</taxon>
    </lineage>
</organism>
<dbReference type="AlphaFoldDB" id="A0A8S9JW30"/>
<accession>A0A8S9JW30</accession>
<comment type="caution">
    <text evidence="2">The sequence shown here is derived from an EMBL/GenBank/DDBJ whole genome shotgun (WGS) entry which is preliminary data.</text>
</comment>
<protein>
    <submittedName>
        <fullName evidence="2">Uncharacterized protein</fullName>
    </submittedName>
</protein>
<evidence type="ECO:0000313" key="2">
    <source>
        <dbReference type="EMBL" id="KAF2585797.1"/>
    </source>
</evidence>